<gene>
    <name evidence="5" type="ORF">HNI00_16905</name>
</gene>
<proteinExistence type="predicted"/>
<dbReference type="PROSITE" id="PS51118">
    <property type="entry name" value="HTH_HXLR"/>
    <property type="match status" value="1"/>
</dbReference>
<organism evidence="5">
    <name type="scientific">Thermoleptolyngbya oregonensis NK1-22</name>
    <dbReference type="NCBI Taxonomy" id="2547457"/>
    <lineage>
        <taxon>Bacteria</taxon>
        <taxon>Bacillati</taxon>
        <taxon>Cyanobacteriota</taxon>
        <taxon>Cyanophyceae</taxon>
        <taxon>Oculatellales</taxon>
        <taxon>Oculatellaceae</taxon>
        <taxon>Thermoleptolyngbya</taxon>
    </lineage>
</organism>
<evidence type="ECO:0000256" key="3">
    <source>
        <dbReference type="ARBA" id="ARBA00023163"/>
    </source>
</evidence>
<dbReference type="GO" id="GO:0003677">
    <property type="term" value="F:DNA binding"/>
    <property type="evidence" value="ECO:0007669"/>
    <property type="project" value="UniProtKB-KW"/>
</dbReference>
<evidence type="ECO:0000256" key="2">
    <source>
        <dbReference type="ARBA" id="ARBA00023125"/>
    </source>
</evidence>
<dbReference type="InterPro" id="IPR002577">
    <property type="entry name" value="HTH_HxlR"/>
</dbReference>
<dbReference type="AlphaFoldDB" id="A0AA96Y5N7"/>
<dbReference type="SUPFAM" id="SSF46785">
    <property type="entry name" value="Winged helix' DNA-binding domain"/>
    <property type="match status" value="1"/>
</dbReference>
<accession>A0AA96Y5N7</accession>
<dbReference type="KEGG" id="tog:HNI00_16905"/>
<evidence type="ECO:0000313" key="5">
    <source>
        <dbReference type="EMBL" id="WOB44641.1"/>
    </source>
</evidence>
<keyword evidence="2" id="KW-0238">DNA-binding</keyword>
<evidence type="ECO:0000259" key="4">
    <source>
        <dbReference type="PROSITE" id="PS51118"/>
    </source>
</evidence>
<dbReference type="PANTHER" id="PTHR33204">
    <property type="entry name" value="TRANSCRIPTIONAL REGULATOR, MARR FAMILY"/>
    <property type="match status" value="1"/>
</dbReference>
<keyword evidence="1" id="KW-0805">Transcription regulation</keyword>
<protein>
    <submittedName>
        <fullName evidence="5">Helix-turn-helix transcriptional regulator</fullName>
    </submittedName>
</protein>
<name>A0AA96Y5N7_9CYAN</name>
<sequence length="182" mass="20156">MHPQSSGDSPLDSRSYSSSDFKCPIQFTLDLIGSKWAILILRELFASAPNQNGRPARRTHEFLDALPGLSTKTLMARLRELEEHGLIERTVYAEIPPRVEYRLTDKGREIQPVMAALHQVGMRWLQQGVCECPLDMPHQEAPQPDALPNALPNALPDALTAIAPNTQPHLAACSSSRVESQV</sequence>
<dbReference type="InterPro" id="IPR036390">
    <property type="entry name" value="WH_DNA-bd_sf"/>
</dbReference>
<dbReference type="EMBL" id="CP053540">
    <property type="protein sequence ID" value="WOB44641.1"/>
    <property type="molecule type" value="Genomic_DNA"/>
</dbReference>
<dbReference type="Gene3D" id="1.10.10.10">
    <property type="entry name" value="Winged helix-like DNA-binding domain superfamily/Winged helix DNA-binding domain"/>
    <property type="match status" value="1"/>
</dbReference>
<keyword evidence="3" id="KW-0804">Transcription</keyword>
<reference evidence="5" key="1">
    <citation type="submission" date="2020-05" db="EMBL/GenBank/DDBJ databases">
        <authorList>
            <person name="Zhu T."/>
            <person name="Keshari N."/>
            <person name="Lu X."/>
        </authorList>
    </citation>
    <scope>NUCLEOTIDE SEQUENCE</scope>
    <source>
        <strain evidence="5">NK1-22</strain>
    </source>
</reference>
<feature type="domain" description="HTH hxlR-type" evidence="4">
    <location>
        <begin position="23"/>
        <end position="129"/>
    </location>
</feature>
<dbReference type="Pfam" id="PF01638">
    <property type="entry name" value="HxlR"/>
    <property type="match status" value="1"/>
</dbReference>
<dbReference type="InterPro" id="IPR036388">
    <property type="entry name" value="WH-like_DNA-bd_sf"/>
</dbReference>
<dbReference type="PANTHER" id="PTHR33204:SF37">
    <property type="entry name" value="HTH-TYPE TRANSCRIPTIONAL REGULATOR YODB"/>
    <property type="match status" value="1"/>
</dbReference>
<evidence type="ECO:0000256" key="1">
    <source>
        <dbReference type="ARBA" id="ARBA00023015"/>
    </source>
</evidence>